<feature type="domain" description="MBG" evidence="1">
    <location>
        <begin position="118"/>
        <end position="188"/>
    </location>
</feature>
<feature type="domain" description="MBG" evidence="1">
    <location>
        <begin position="272"/>
        <end position="342"/>
    </location>
</feature>
<evidence type="ECO:0000259" key="1">
    <source>
        <dbReference type="Pfam" id="PF18676"/>
    </source>
</evidence>
<dbReference type="RefSeq" id="WP_317195050.1">
    <property type="nucleotide sequence ID" value="NZ_JAFKCW010000001.1"/>
</dbReference>
<protein>
    <submittedName>
        <fullName evidence="2">Hemagglutination protein</fullName>
    </submittedName>
</protein>
<accession>A0ABS3BMX0</accession>
<feature type="domain" description="MBG" evidence="1">
    <location>
        <begin position="40"/>
        <end position="111"/>
    </location>
</feature>
<proteinExistence type="predicted"/>
<dbReference type="Proteomes" id="UP000664698">
    <property type="component" value="Unassembled WGS sequence"/>
</dbReference>
<feature type="non-terminal residue" evidence="2">
    <location>
        <position position="1"/>
    </location>
</feature>
<feature type="non-terminal residue" evidence="2">
    <location>
        <position position="348"/>
    </location>
</feature>
<organism evidence="2 3">
    <name type="scientific">Algoriphagus aestuariicola</name>
    <dbReference type="NCBI Taxonomy" id="1852016"/>
    <lineage>
        <taxon>Bacteria</taxon>
        <taxon>Pseudomonadati</taxon>
        <taxon>Bacteroidota</taxon>
        <taxon>Cytophagia</taxon>
        <taxon>Cytophagales</taxon>
        <taxon>Cyclobacteriaceae</taxon>
        <taxon>Algoriphagus</taxon>
    </lineage>
</organism>
<feature type="domain" description="MBG" evidence="1">
    <location>
        <begin position="196"/>
        <end position="265"/>
    </location>
</feature>
<dbReference type="Pfam" id="PF18676">
    <property type="entry name" value="MBG_2"/>
    <property type="match status" value="4"/>
</dbReference>
<name>A0ABS3BMX0_9BACT</name>
<dbReference type="Gene3D" id="3.30.160.710">
    <property type="match status" value="2"/>
</dbReference>
<reference evidence="2 3" key="1">
    <citation type="submission" date="2021-03" db="EMBL/GenBank/DDBJ databases">
        <title>novel species isolated from a fishpond in China.</title>
        <authorList>
            <person name="Lu H."/>
            <person name="Cai Z."/>
        </authorList>
    </citation>
    <scope>NUCLEOTIDE SEQUENCE [LARGE SCALE GENOMIC DNA]</scope>
    <source>
        <strain evidence="2 3">JCM 31546</strain>
    </source>
</reference>
<evidence type="ECO:0000313" key="3">
    <source>
        <dbReference type="Proteomes" id="UP000664698"/>
    </source>
</evidence>
<gene>
    <name evidence="2" type="ORF">J0A67_07245</name>
</gene>
<comment type="caution">
    <text evidence="2">The sequence shown here is derived from an EMBL/GenBank/DDBJ whole genome shotgun (WGS) entry which is preliminary data.</text>
</comment>
<evidence type="ECO:0000313" key="2">
    <source>
        <dbReference type="EMBL" id="MBN7800649.1"/>
    </source>
</evidence>
<dbReference type="EMBL" id="JAFKCW010000001">
    <property type="protein sequence ID" value="MBN7800649.1"/>
    <property type="molecule type" value="Genomic_DNA"/>
</dbReference>
<dbReference type="InterPro" id="IPR041286">
    <property type="entry name" value="MBG_2"/>
</dbReference>
<sequence>VRASGENVGLYAISQGTYTYGSNYDETYVGADFEITQRAITITADAGQSKTYGDADPTLTATVTSGTIVGGDVATGSLVRAAGENVGLYAISQGTYTYGSNYDLSFLEGNLEITVREIEVTADDQAKVYGEADPALTYQITSGSLAFSDAFTGALGRDAGEDVGNYAITQGTLALSSNYDLSFVEGNLEITVREVEVTADDQTKVYGEADPALTYQVTSGSLAFSDAFTGALGRDAGEDVGNYAITQGTLALSANYDLSFVEGNLEITVREIEVTADDQTKVYGEADPALTYQITSGSLAFSDAFTGALGRDAGEDVGNYAITQGSLALSANYDLSFVEGNLEITERA</sequence>
<keyword evidence="3" id="KW-1185">Reference proteome</keyword>